<feature type="transmembrane region" description="Helical" evidence="1">
    <location>
        <begin position="62"/>
        <end position="90"/>
    </location>
</feature>
<evidence type="ECO:0000256" key="1">
    <source>
        <dbReference type="SAM" id="Phobius"/>
    </source>
</evidence>
<feature type="transmembrane region" description="Helical" evidence="1">
    <location>
        <begin position="259"/>
        <end position="278"/>
    </location>
</feature>
<dbReference type="PANTHER" id="PTHR30188">
    <property type="entry name" value="ABC TRANSPORTER PERMEASE PROTEIN-RELATED"/>
    <property type="match status" value="1"/>
</dbReference>
<keyword evidence="1" id="KW-0472">Membrane</keyword>
<dbReference type="AlphaFoldDB" id="A0A088DKD6"/>
<keyword evidence="1" id="KW-1133">Transmembrane helix</keyword>
<feature type="transmembrane region" description="Helical" evidence="1">
    <location>
        <begin position="167"/>
        <end position="197"/>
    </location>
</feature>
<feature type="transmembrane region" description="Helical" evidence="1">
    <location>
        <begin position="217"/>
        <end position="238"/>
    </location>
</feature>
<dbReference type="GO" id="GO:0043190">
    <property type="term" value="C:ATP-binding cassette (ABC) transporter complex"/>
    <property type="evidence" value="ECO:0007669"/>
    <property type="project" value="InterPro"/>
</dbReference>
<dbReference type="InterPro" id="IPR030802">
    <property type="entry name" value="Permease_MalE"/>
</dbReference>
<proteinExistence type="predicted"/>
<accession>A0A088DKD6</accession>
<name>A0A088DKD6_MYCAV</name>
<feature type="transmembrane region" description="Helical" evidence="1">
    <location>
        <begin position="32"/>
        <end position="50"/>
    </location>
</feature>
<reference evidence="2" key="1">
    <citation type="journal article" date="2014" name="FEBS Lett.">
        <title>Identification and comparative analysis of a genomic island in Mycobacterium avium subsp. hominissuis.</title>
        <authorList>
            <person name="Lahiri A."/>
            <person name="Sanchini A."/>
            <person name="Semmler T."/>
            <person name="Schafer H."/>
            <person name="Lewin A."/>
        </authorList>
    </citation>
    <scope>NUCLEOTIDE SEQUENCE</scope>
    <source>
        <strain evidence="2">2721</strain>
    </source>
</reference>
<organism evidence="2">
    <name type="scientific">Mycobacterium avium subsp. hominissuis</name>
    <dbReference type="NCBI Taxonomy" id="439334"/>
    <lineage>
        <taxon>Bacteria</taxon>
        <taxon>Bacillati</taxon>
        <taxon>Actinomycetota</taxon>
        <taxon>Actinomycetes</taxon>
        <taxon>Mycobacteriales</taxon>
        <taxon>Mycobacteriaceae</taxon>
        <taxon>Mycobacterium</taxon>
        <taxon>Mycobacterium avium complex (MAC)</taxon>
    </lineage>
</organism>
<dbReference type="Pfam" id="PF02405">
    <property type="entry name" value="MlaE"/>
    <property type="match status" value="1"/>
</dbReference>
<protein>
    <submittedName>
        <fullName evidence="2">Conserved hypothetical integral membrane protein YrbE1B</fullName>
    </submittedName>
</protein>
<dbReference type="EMBL" id="KM105871">
    <property type="protein sequence ID" value="AIL92398.1"/>
    <property type="molecule type" value="Genomic_DNA"/>
</dbReference>
<dbReference type="GO" id="GO:0005548">
    <property type="term" value="F:phospholipid transporter activity"/>
    <property type="evidence" value="ECO:0007669"/>
    <property type="project" value="TreeGrafter"/>
</dbReference>
<sequence>MATAAPYHPPIVRPLLRAADAAGRPVSRSGHMLYFFGRIVLAIPLALGRYRREFFRNLSDIAWGNGSIVVGGGTIGVAVVLGMTAGALLAVEGYNALNLLGLGAATGLLSSWGSTRELVPIMIALAFTTQAGCRFTAQLGAMRISEEIDAMEALAIRPVPYLVSTRVLAAVVASIPLFLVCLATAYLSARAVVAVIAGTSPGTYQHYFELFSSGRDVLYALAKGVIFVFVAASTQCYYGYFASGGPEGVGVAAGHAMRATITVVVILNALLTMAMWGVNAGARFGG</sequence>
<keyword evidence="1" id="KW-0812">Transmembrane</keyword>
<dbReference type="PANTHER" id="PTHR30188:SF13">
    <property type="entry name" value="CONSERVED HYPOTHETICAL INTEGRAL MEMBRANE PROTEIN YRBE3B"/>
    <property type="match status" value="1"/>
</dbReference>
<dbReference type="RefSeq" id="WP_062892173.1">
    <property type="nucleotide sequence ID" value="NZ_LMVW01000167.1"/>
</dbReference>
<evidence type="ECO:0000313" key="2">
    <source>
        <dbReference type="EMBL" id="AIL92398.1"/>
    </source>
</evidence>